<evidence type="ECO:0000313" key="2">
    <source>
        <dbReference type="Proteomes" id="UP000501900"/>
    </source>
</evidence>
<dbReference type="Proteomes" id="UP000501900">
    <property type="component" value="Genome"/>
</dbReference>
<dbReference type="RefSeq" id="YP_010670749.1">
    <property type="nucleotide sequence ID" value="NC_070965.1"/>
</dbReference>
<dbReference type="InterPro" id="IPR042071">
    <property type="entry name" value="Trans_coact_sf"/>
</dbReference>
<organism evidence="1 2">
    <name type="scientific">Synechococcus phage S-H34</name>
    <dbReference type="NCBI Taxonomy" id="2718942"/>
    <lineage>
        <taxon>Viruses</taxon>
        <taxon>Duplodnaviria</taxon>
        <taxon>Heunggongvirae</taxon>
        <taxon>Uroviricota</taxon>
        <taxon>Caudoviricetes</taxon>
        <taxon>Pantevenvirales</taxon>
        <taxon>Kyanoviridae</taxon>
        <taxon>Makaravirus</taxon>
        <taxon>Makaravirus thirtyfour</taxon>
    </lineage>
</organism>
<proteinExistence type="predicted"/>
<accession>A0A6G8R7E5</accession>
<reference evidence="1 2" key="1">
    <citation type="submission" date="2020-03" db="EMBL/GenBank/DDBJ databases">
        <title>The Isolation and Genome Sequence of a Novel Cyanophage S-H34 from the Huanghai Sea, China.</title>
        <authorList>
            <person name="Jiang T."/>
        </authorList>
    </citation>
    <scope>NUCLEOTIDE SEQUENCE [LARGE SCALE GENOMIC DNA]</scope>
</reference>
<dbReference type="GeneID" id="77946959"/>
<sequence length="89" mass="10011">MPESPEVKKAMDASFLTKEKFAEDIEYLVRDTGMNYIDAIVDYCAVNSIEVETIGKIMSKPLKEKLKHDADVLNYLKGSADESKARLPI</sequence>
<dbReference type="Pfam" id="PF16805">
    <property type="entry name" value="Trans_coact"/>
    <property type="match status" value="1"/>
</dbReference>
<evidence type="ECO:0000313" key="1">
    <source>
        <dbReference type="EMBL" id="QIN97081.1"/>
    </source>
</evidence>
<dbReference type="EMBL" id="MT162467">
    <property type="protein sequence ID" value="QIN97081.1"/>
    <property type="molecule type" value="Genomic_DNA"/>
</dbReference>
<name>A0A6G8R7E5_9CAUD</name>
<dbReference type="InterPro" id="IPR031836">
    <property type="entry name" value="Trans_coact"/>
</dbReference>
<protein>
    <submittedName>
        <fullName evidence="1">Late promoter transcriptional accessory protein</fullName>
    </submittedName>
</protein>
<dbReference type="KEGG" id="vg:77946959"/>
<keyword evidence="2" id="KW-1185">Reference proteome</keyword>
<dbReference type="Gene3D" id="1.10.10.2850">
    <property type="entry name" value="Phage late-transcription coactivator-like"/>
    <property type="match status" value="1"/>
</dbReference>